<keyword evidence="4" id="KW-1015">Disulfide bond</keyword>
<dbReference type="Proteomes" id="UP001065705">
    <property type="component" value="Chromosome"/>
</dbReference>
<protein>
    <submittedName>
        <fullName evidence="7">DsbA family protein</fullName>
    </submittedName>
</protein>
<dbReference type="PANTHER" id="PTHR13887:SF14">
    <property type="entry name" value="DISULFIDE BOND FORMATION PROTEIN D"/>
    <property type="match status" value="1"/>
</dbReference>
<dbReference type="GO" id="GO:0016491">
    <property type="term" value="F:oxidoreductase activity"/>
    <property type="evidence" value="ECO:0007669"/>
    <property type="project" value="UniProtKB-KW"/>
</dbReference>
<dbReference type="PANTHER" id="PTHR13887">
    <property type="entry name" value="GLUTATHIONE S-TRANSFERASE KAPPA"/>
    <property type="match status" value="1"/>
</dbReference>
<dbReference type="RefSeq" id="WP_262625423.1">
    <property type="nucleotide sequence ID" value="NZ_CP094808.1"/>
</dbReference>
<dbReference type="AlphaFoldDB" id="A0ABD7TSV3"/>
<dbReference type="InterPro" id="IPR013766">
    <property type="entry name" value="Thioredoxin_domain"/>
</dbReference>
<organism evidence="7 8">
    <name type="scientific">Staphylococcus agnetis</name>
    <dbReference type="NCBI Taxonomy" id="985762"/>
    <lineage>
        <taxon>Bacteria</taxon>
        <taxon>Bacillati</taxon>
        <taxon>Bacillota</taxon>
        <taxon>Bacilli</taxon>
        <taxon>Bacillales</taxon>
        <taxon>Staphylococcaceae</taxon>
        <taxon>Staphylococcus</taxon>
    </lineage>
</organism>
<dbReference type="Gene3D" id="3.40.30.10">
    <property type="entry name" value="Glutaredoxin"/>
    <property type="match status" value="1"/>
</dbReference>
<dbReference type="PROSITE" id="PS51352">
    <property type="entry name" value="THIOREDOXIN_2"/>
    <property type="match status" value="1"/>
</dbReference>
<evidence type="ECO:0000256" key="1">
    <source>
        <dbReference type="ARBA" id="ARBA00005791"/>
    </source>
</evidence>
<dbReference type="EMBL" id="CP094809">
    <property type="protein sequence ID" value="UXU57256.1"/>
    <property type="molecule type" value="Genomic_DNA"/>
</dbReference>
<dbReference type="InterPro" id="IPR012336">
    <property type="entry name" value="Thioredoxin-like_fold"/>
</dbReference>
<feature type="domain" description="Thioredoxin" evidence="6">
    <location>
        <begin position="15"/>
        <end position="228"/>
    </location>
</feature>
<gene>
    <name evidence="7" type="ORF">MUA95_00015</name>
</gene>
<evidence type="ECO:0000256" key="2">
    <source>
        <dbReference type="ARBA" id="ARBA00022729"/>
    </source>
</evidence>
<accession>A0ABD7TSV3</accession>
<evidence type="ECO:0000313" key="7">
    <source>
        <dbReference type="EMBL" id="UXU57256.1"/>
    </source>
</evidence>
<dbReference type="InterPro" id="IPR036249">
    <property type="entry name" value="Thioredoxin-like_sf"/>
</dbReference>
<proteinExistence type="inferred from homology"/>
<keyword evidence="2" id="KW-0732">Signal</keyword>
<evidence type="ECO:0000313" key="8">
    <source>
        <dbReference type="Proteomes" id="UP001065705"/>
    </source>
</evidence>
<name>A0ABD7TSV3_9STAP</name>
<evidence type="ECO:0000259" key="6">
    <source>
        <dbReference type="PROSITE" id="PS51352"/>
    </source>
</evidence>
<dbReference type="Pfam" id="PF13462">
    <property type="entry name" value="Thioredoxin_4"/>
    <property type="match status" value="1"/>
</dbReference>
<keyword evidence="5" id="KW-0676">Redox-active center</keyword>
<keyword evidence="3" id="KW-0560">Oxidoreductase</keyword>
<comment type="similarity">
    <text evidence="1">Belongs to the thioredoxin family. DsbA subfamily.</text>
</comment>
<reference evidence="7" key="1">
    <citation type="submission" date="2022-03" db="EMBL/GenBank/DDBJ databases">
        <title>Comparative Genomics of East African Camel-Associated Staphylococcaceae spp.: Diversity and Inheritance of Traits Involved in Host-Pathogen Interactions.</title>
        <authorList>
            <person name="Akarsu H."/>
            <person name="Liljander A."/>
            <person name="Younan M."/>
            <person name="Brodard I."/>
            <person name="Glucks I."/>
            <person name="Labroussaa F."/>
            <person name="Overesch G."/>
            <person name="Kuhnert P."/>
            <person name="Perreten V."/>
            <person name="Drexler J.F."/>
            <person name="Corman V.M."/>
            <person name="Falquet L."/>
            <person name="Jores J."/>
        </authorList>
    </citation>
    <scope>NUCLEOTIDE SEQUENCE</scope>
    <source>
        <strain evidence="7">IVB6197</strain>
    </source>
</reference>
<dbReference type="SUPFAM" id="SSF52833">
    <property type="entry name" value="Thioredoxin-like"/>
    <property type="match status" value="1"/>
</dbReference>
<sequence length="234" mass="26660">MSLKKSIMVVVIVSLFILASAGIFKTYISKNSAQTIDDVKAFHKDTLNNPTAGQSNKVILTEFGDYKCPYCGDFEKDIKPKLKKDYIDTNKVEFRYVNVLLHDKESMRGTRAALTVHRIAPKAYWDFHDYLYAQQPHSKKAVSKQTWLTDDLIKKGVNQLNISPKQKQAIIQAYQAKTDASLTQAKADHHLFKKYQVKQVPALYVNGKRVEDITDYQSVKQAIDAALREDNNSK</sequence>
<evidence type="ECO:0000256" key="3">
    <source>
        <dbReference type="ARBA" id="ARBA00023002"/>
    </source>
</evidence>
<evidence type="ECO:0000256" key="5">
    <source>
        <dbReference type="ARBA" id="ARBA00023284"/>
    </source>
</evidence>
<evidence type="ECO:0000256" key="4">
    <source>
        <dbReference type="ARBA" id="ARBA00023157"/>
    </source>
</evidence>